<dbReference type="CDD" id="cd06257">
    <property type="entry name" value="DnaJ"/>
    <property type="match status" value="1"/>
</dbReference>
<protein>
    <recommendedName>
        <fullName evidence="2">J domain-containing protein</fullName>
    </recommendedName>
</protein>
<dbReference type="PROSITE" id="PS50076">
    <property type="entry name" value="DNAJ_2"/>
    <property type="match status" value="1"/>
</dbReference>
<organism evidence="3 4">
    <name type="scientific">Cytospora chrysosperma</name>
    <name type="common">Cytospora canker fungus</name>
    <name type="synonym">Sphaeria chrysosperma</name>
    <dbReference type="NCBI Taxonomy" id="252740"/>
    <lineage>
        <taxon>Eukaryota</taxon>
        <taxon>Fungi</taxon>
        <taxon>Dikarya</taxon>
        <taxon>Ascomycota</taxon>
        <taxon>Pezizomycotina</taxon>
        <taxon>Sordariomycetes</taxon>
        <taxon>Sordariomycetidae</taxon>
        <taxon>Diaporthales</taxon>
        <taxon>Cytosporaceae</taxon>
        <taxon>Cytospora</taxon>
    </lineage>
</organism>
<dbReference type="SMART" id="SM00271">
    <property type="entry name" value="DnaJ"/>
    <property type="match status" value="1"/>
</dbReference>
<proteinExistence type="predicted"/>
<dbReference type="InterPro" id="IPR036869">
    <property type="entry name" value="J_dom_sf"/>
</dbReference>
<dbReference type="EMBL" id="LJZO01000034">
    <property type="protein sequence ID" value="ROV93125.1"/>
    <property type="molecule type" value="Genomic_DNA"/>
</dbReference>
<dbReference type="SUPFAM" id="SSF46565">
    <property type="entry name" value="Chaperone J-domain"/>
    <property type="match status" value="1"/>
</dbReference>
<feature type="compositionally biased region" description="Basic and acidic residues" evidence="1">
    <location>
        <begin position="118"/>
        <end position="130"/>
    </location>
</feature>
<evidence type="ECO:0000313" key="3">
    <source>
        <dbReference type="EMBL" id="ROV93125.1"/>
    </source>
</evidence>
<accession>A0A423VQ15</accession>
<feature type="domain" description="J" evidence="2">
    <location>
        <begin position="24"/>
        <end position="87"/>
    </location>
</feature>
<evidence type="ECO:0000259" key="2">
    <source>
        <dbReference type="PROSITE" id="PS50076"/>
    </source>
</evidence>
<evidence type="ECO:0000256" key="1">
    <source>
        <dbReference type="SAM" id="MobiDB-lite"/>
    </source>
</evidence>
<dbReference type="AlphaFoldDB" id="A0A423VQ15"/>
<dbReference type="Pfam" id="PF00226">
    <property type="entry name" value="DnaJ"/>
    <property type="match status" value="1"/>
</dbReference>
<keyword evidence="4" id="KW-1185">Reference proteome</keyword>
<sequence length="215" mass="24696">MFSLVCHVSPEIKPPQNIPDRRETAYETLGVDPFADYPEISSAWRQLSEETHPDRIGHDKFQEYYSIQSAYYNIYIDPRRCAYDQSRGIQGKWADKVKECDEMLLAYTRALAQKDRERAQAREAKAREEDKTFEDDTTEEMSGSRQAVIRKSSIILDIPPSHKEKVVASDEPEAVSVELNQPGNENAAEKDLGTRFREAEERLANRAREGLSLVR</sequence>
<feature type="region of interest" description="Disordered" evidence="1">
    <location>
        <begin position="162"/>
        <end position="194"/>
    </location>
</feature>
<feature type="region of interest" description="Disordered" evidence="1">
    <location>
        <begin position="118"/>
        <end position="146"/>
    </location>
</feature>
<reference evidence="3 4" key="1">
    <citation type="submission" date="2015-09" db="EMBL/GenBank/DDBJ databases">
        <title>Host preference determinants of Valsa canker pathogens revealed by comparative genomics.</title>
        <authorList>
            <person name="Yin Z."/>
            <person name="Huang L."/>
        </authorList>
    </citation>
    <scope>NUCLEOTIDE SEQUENCE [LARGE SCALE GENOMIC DNA]</scope>
    <source>
        <strain evidence="3 4">YSFL</strain>
    </source>
</reference>
<dbReference type="OrthoDB" id="10262359at2759"/>
<evidence type="ECO:0000313" key="4">
    <source>
        <dbReference type="Proteomes" id="UP000284375"/>
    </source>
</evidence>
<comment type="caution">
    <text evidence="3">The sequence shown here is derived from an EMBL/GenBank/DDBJ whole genome shotgun (WGS) entry which is preliminary data.</text>
</comment>
<gene>
    <name evidence="3" type="ORF">VSDG_07344</name>
</gene>
<dbReference type="Proteomes" id="UP000284375">
    <property type="component" value="Unassembled WGS sequence"/>
</dbReference>
<dbReference type="InterPro" id="IPR001623">
    <property type="entry name" value="DnaJ_domain"/>
</dbReference>
<dbReference type="Gene3D" id="1.10.287.110">
    <property type="entry name" value="DnaJ domain"/>
    <property type="match status" value="1"/>
</dbReference>
<name>A0A423VQ15_CYTCH</name>